<dbReference type="GO" id="GO:0140818">
    <property type="term" value="F:mRNA 5'-triphosphate monophosphatase activity"/>
    <property type="evidence" value="ECO:0007669"/>
    <property type="project" value="UniProtKB-EC"/>
</dbReference>
<evidence type="ECO:0000256" key="8">
    <source>
        <dbReference type="RuleBase" id="RU367053"/>
    </source>
</evidence>
<dbReference type="InterPro" id="IPR004206">
    <property type="entry name" value="mRNA_triPase_Cet1"/>
</dbReference>
<dbReference type="OrthoDB" id="272147at2759"/>
<dbReference type="AlphaFoldDB" id="A0A1F5LEK4"/>
<comment type="cofactor">
    <cofactor evidence="1 8">
        <name>Mg(2+)</name>
        <dbReference type="ChEBI" id="CHEBI:18420"/>
    </cofactor>
</comment>
<feature type="compositionally biased region" description="Basic and acidic residues" evidence="9">
    <location>
        <begin position="351"/>
        <end position="364"/>
    </location>
</feature>
<feature type="compositionally biased region" description="Polar residues" evidence="9">
    <location>
        <begin position="331"/>
        <end position="347"/>
    </location>
</feature>
<reference evidence="11 12" key="1">
    <citation type="journal article" date="2016" name="Sci. Rep.">
        <title>Penicillium arizonense, a new, genome sequenced fungal species, reveals a high chemical diversity in secreted metabolites.</title>
        <authorList>
            <person name="Grijseels S."/>
            <person name="Nielsen J.C."/>
            <person name="Randelovic M."/>
            <person name="Nielsen J."/>
            <person name="Nielsen K.F."/>
            <person name="Workman M."/>
            <person name="Frisvad J.C."/>
        </authorList>
    </citation>
    <scope>NUCLEOTIDE SEQUENCE [LARGE SCALE GENOMIC DNA]</scope>
    <source>
        <strain evidence="11 12">CBS 141311</strain>
    </source>
</reference>
<dbReference type="STRING" id="1835702.A0A1F5LEK4"/>
<dbReference type="SUPFAM" id="SSF55154">
    <property type="entry name" value="CYTH-like phosphatases"/>
    <property type="match status" value="1"/>
</dbReference>
<evidence type="ECO:0000256" key="3">
    <source>
        <dbReference type="ARBA" id="ARBA00006345"/>
    </source>
</evidence>
<evidence type="ECO:0000256" key="2">
    <source>
        <dbReference type="ARBA" id="ARBA00004123"/>
    </source>
</evidence>
<dbReference type="Pfam" id="PF02940">
    <property type="entry name" value="mRNA_triPase"/>
    <property type="match status" value="1"/>
</dbReference>
<feature type="compositionally biased region" description="Polar residues" evidence="9">
    <location>
        <begin position="284"/>
        <end position="293"/>
    </location>
</feature>
<keyword evidence="5 8" id="KW-0378">Hydrolase</keyword>
<dbReference type="PANTHER" id="PTHR28118">
    <property type="entry name" value="POLYNUCLEOTIDE 5'-TRIPHOSPHATASE-RELATED"/>
    <property type="match status" value="1"/>
</dbReference>
<feature type="compositionally biased region" description="Polar residues" evidence="9">
    <location>
        <begin position="246"/>
        <end position="265"/>
    </location>
</feature>
<dbReference type="InterPro" id="IPR033469">
    <property type="entry name" value="CYTH-like_dom_sf"/>
</dbReference>
<feature type="compositionally biased region" description="Low complexity" evidence="9">
    <location>
        <begin position="424"/>
        <end position="433"/>
    </location>
</feature>
<feature type="compositionally biased region" description="Polar residues" evidence="9">
    <location>
        <begin position="1"/>
        <end position="10"/>
    </location>
</feature>
<dbReference type="InterPro" id="IPR007110">
    <property type="entry name" value="Ig-like_dom"/>
</dbReference>
<dbReference type="CDD" id="cd07470">
    <property type="entry name" value="CYTH-like_mRNA_RTPase"/>
    <property type="match status" value="1"/>
</dbReference>
<evidence type="ECO:0000259" key="10">
    <source>
        <dbReference type="PROSITE" id="PS50835"/>
    </source>
</evidence>
<dbReference type="GO" id="GO:0006370">
    <property type="term" value="P:7-methylguanosine mRNA capping"/>
    <property type="evidence" value="ECO:0007669"/>
    <property type="project" value="UniProtKB-UniRule"/>
</dbReference>
<dbReference type="Proteomes" id="UP000177622">
    <property type="component" value="Unassembled WGS sequence"/>
</dbReference>
<sequence>MDLRTIMNSDASASNPPPPNTSTSSPISAQAQAPQKRTKKSPSYSEYSAHPPQHPLQPSHASPDQTSPYTTAQSPYQQYHGPGVNTAVQAQRGQSPTHILTPYGSATRDQFGASGYGTHPQHPSGPLASPYTPQPLSAGPQQPDQQSYFAQQRSHSLQSVVTNPRPPTDPFRPRDSPPAASESVSSQRFSPSAHRSVPGTPLGPPPTFASRQSPSTARPPSSGHGSSRNPLSSPRAAHEFQARDPIQTQSPGTQRHLSVHSSRPSEPTPHPPSLGFKREPIESASPQSNSRPNSIAGISEPAASGLARSSEDRKLVDSPTAPKPISAGSDLFTSPTAPGSQVNSSPSGPREGVHPLKMEIDNPPHVESQQPRQKRRRYNEPPIYAQRSARTRGKCPLIPNPRPPIPKHARQTQQESWAARRRSSSTMAATPSALVTRAPTVASPSTNGPTPVQPPPSSISQSAGSLGPWEPSITGFIPHEEVTKTLCDFLFKHVVLRTDVNAGPAGSAAAGQGAIIEVEAKLGHIIDMDSRDRINLPILTESVINRESARFRTSFESTMTVEQHRAMNNFLNETVKASMPQQNSTRIPLSYTHKRERDTFHEVQASDLPPIIRQNLNPRHKPKVRVTTDQRTGEVLAKIVKCRVADIDVCSPRTTVDWRVSVNLEMEYPGDVSTLPLADAAGRGERIKDRMSYSHLAYQVDLTQVAKSEQQPGKNEFEHELEVEVSAAEIRRQGQLAMAGDPKNQYEDLIKGFVDNIRLLARAVPP</sequence>
<dbReference type="Gene3D" id="3.20.100.10">
    <property type="entry name" value="mRNA triphosphatase Cet1-like"/>
    <property type="match status" value="1"/>
</dbReference>
<dbReference type="EMBL" id="LXJU01000012">
    <property type="protein sequence ID" value="OGE51654.1"/>
    <property type="molecule type" value="Genomic_DNA"/>
</dbReference>
<dbReference type="GO" id="GO:0004651">
    <property type="term" value="F:polynucleotide 5'-phosphatase activity"/>
    <property type="evidence" value="ECO:0007669"/>
    <property type="project" value="UniProtKB-UniRule"/>
</dbReference>
<dbReference type="FunFam" id="3.20.100.10:FF:000002">
    <property type="entry name" value="mRNA capping nucleoside-triphosphatase, putative"/>
    <property type="match status" value="1"/>
</dbReference>
<feature type="compositionally biased region" description="Polar residues" evidence="9">
    <location>
        <begin position="27"/>
        <end position="46"/>
    </location>
</feature>
<protein>
    <recommendedName>
        <fullName evidence="8">mRNA-capping enzyme subunit beta</fullName>
        <ecNumber evidence="8">3.6.1.74</ecNumber>
    </recommendedName>
    <alternativeName>
        <fullName evidence="8">mRNA 5'-phosphatase</fullName>
    </alternativeName>
    <alternativeName>
        <fullName evidence="8">mRNA 5'-triphosphate monophosphatase</fullName>
    </alternativeName>
</protein>
<keyword evidence="12" id="KW-1185">Reference proteome</keyword>
<evidence type="ECO:0000256" key="6">
    <source>
        <dbReference type="ARBA" id="ARBA00023242"/>
    </source>
</evidence>
<keyword evidence="6 8" id="KW-0539">Nucleus</keyword>
<feature type="region of interest" description="Disordered" evidence="9">
    <location>
        <begin position="1"/>
        <end position="466"/>
    </location>
</feature>
<name>A0A1F5LEK4_PENAI</name>
<feature type="compositionally biased region" description="Polar residues" evidence="9">
    <location>
        <begin position="209"/>
        <end position="232"/>
    </location>
</feature>
<accession>A0A1F5LEK4</accession>
<comment type="catalytic activity">
    <reaction evidence="7">
        <text>a 5'-end triphospho-ribonucleoside in mRNA + H2O = a 5'-end diphospho-ribonucleoside in mRNA + phosphate + H(+)</text>
        <dbReference type="Rhea" id="RHEA:67004"/>
        <dbReference type="Rhea" id="RHEA-COMP:17164"/>
        <dbReference type="Rhea" id="RHEA-COMP:17165"/>
        <dbReference type="ChEBI" id="CHEBI:15377"/>
        <dbReference type="ChEBI" id="CHEBI:15378"/>
        <dbReference type="ChEBI" id="CHEBI:43474"/>
        <dbReference type="ChEBI" id="CHEBI:167616"/>
        <dbReference type="ChEBI" id="CHEBI:167618"/>
        <dbReference type="EC" id="3.6.1.74"/>
    </reaction>
    <physiologicalReaction direction="left-to-right" evidence="7">
        <dbReference type="Rhea" id="RHEA:67005"/>
    </physiologicalReaction>
</comment>
<feature type="domain" description="Ig-like" evidence="10">
    <location>
        <begin position="622"/>
        <end position="658"/>
    </location>
</feature>
<comment type="subunit">
    <text evidence="8">Heterodimer. The mRNA-capping enzyme is composed of two separate chains alpha and beta, respectively a mRNA guanylyltransferase and an mRNA 5'-triphosphate monophosphatase.</text>
</comment>
<evidence type="ECO:0000256" key="5">
    <source>
        <dbReference type="ARBA" id="ARBA00022801"/>
    </source>
</evidence>
<proteinExistence type="inferred from homology"/>
<keyword evidence="8" id="KW-0506">mRNA capping</keyword>
<comment type="subcellular location">
    <subcellularLocation>
        <location evidence="2 8">Nucleus</location>
    </subcellularLocation>
</comment>
<comment type="function">
    <text evidence="8">First step of mRNA capping. Converts the 5'-triphosphate end of a nascent mRNA chain into a diphosphate end.</text>
</comment>
<dbReference type="InterPro" id="IPR037009">
    <property type="entry name" value="mRNA_triPase_Cet1_sf"/>
</dbReference>
<feature type="compositionally biased region" description="Polar residues" evidence="9">
    <location>
        <begin position="139"/>
        <end position="162"/>
    </location>
</feature>
<evidence type="ECO:0000313" key="11">
    <source>
        <dbReference type="EMBL" id="OGE51654.1"/>
    </source>
</evidence>
<feature type="compositionally biased region" description="Polar residues" evidence="9">
    <location>
        <begin position="59"/>
        <end position="77"/>
    </location>
</feature>
<dbReference type="PROSITE" id="PS50835">
    <property type="entry name" value="IG_LIKE"/>
    <property type="match status" value="1"/>
</dbReference>
<evidence type="ECO:0000256" key="9">
    <source>
        <dbReference type="SAM" id="MobiDB-lite"/>
    </source>
</evidence>
<dbReference type="GO" id="GO:0031533">
    <property type="term" value="C:mRNA capping enzyme complex"/>
    <property type="evidence" value="ECO:0007669"/>
    <property type="project" value="UniProtKB-UniRule"/>
</dbReference>
<evidence type="ECO:0000256" key="4">
    <source>
        <dbReference type="ARBA" id="ARBA00022664"/>
    </source>
</evidence>
<dbReference type="PANTHER" id="PTHR28118:SF1">
    <property type="entry name" value="POLYNUCLEOTIDE 5'-TRIPHOSPHATASE CTL1-RELATED"/>
    <property type="match status" value="1"/>
</dbReference>
<dbReference type="InterPro" id="IPR040343">
    <property type="entry name" value="Cet1/Ctl1"/>
</dbReference>
<dbReference type="RefSeq" id="XP_022487098.1">
    <property type="nucleotide sequence ID" value="XM_022632944.1"/>
</dbReference>
<comment type="similarity">
    <text evidence="3 8">Belongs to the fungal TPase family.</text>
</comment>
<organism evidence="11 12">
    <name type="scientific">Penicillium arizonense</name>
    <dbReference type="NCBI Taxonomy" id="1835702"/>
    <lineage>
        <taxon>Eukaryota</taxon>
        <taxon>Fungi</taxon>
        <taxon>Dikarya</taxon>
        <taxon>Ascomycota</taxon>
        <taxon>Pezizomycotina</taxon>
        <taxon>Eurotiomycetes</taxon>
        <taxon>Eurotiomycetidae</taxon>
        <taxon>Eurotiales</taxon>
        <taxon>Aspergillaceae</taxon>
        <taxon>Penicillium</taxon>
    </lineage>
</organism>
<evidence type="ECO:0000313" key="12">
    <source>
        <dbReference type="Proteomes" id="UP000177622"/>
    </source>
</evidence>
<keyword evidence="4 8" id="KW-0507">mRNA processing</keyword>
<evidence type="ECO:0000256" key="7">
    <source>
        <dbReference type="ARBA" id="ARBA00047740"/>
    </source>
</evidence>
<evidence type="ECO:0000256" key="1">
    <source>
        <dbReference type="ARBA" id="ARBA00001946"/>
    </source>
</evidence>
<comment type="caution">
    <text evidence="11">The sequence shown here is derived from an EMBL/GenBank/DDBJ whole genome shotgun (WGS) entry which is preliminary data.</text>
</comment>
<gene>
    <name evidence="11" type="ORF">PENARI_c012G06638</name>
</gene>
<feature type="compositionally biased region" description="Polar residues" evidence="9">
    <location>
        <begin position="86"/>
        <end position="98"/>
    </location>
</feature>
<dbReference type="EC" id="3.6.1.74" evidence="8"/>
<dbReference type="GeneID" id="34577678"/>